<comment type="caution">
    <text evidence="2">The sequence shown here is derived from an EMBL/GenBank/DDBJ whole genome shotgun (WGS) entry which is preliminary data.</text>
</comment>
<dbReference type="OrthoDB" id="2110490at2759"/>
<protein>
    <recommendedName>
        <fullName evidence="4">DUF3730 domain-containing protein</fullName>
    </recommendedName>
</protein>
<dbReference type="PANTHER" id="PTHR16212:SF4">
    <property type="entry name" value="FOCADHESIN"/>
    <property type="match status" value="1"/>
</dbReference>
<sequence>MPAVDVADLGRRLRSRHRATCLAAAGKLLASLAASPPGDRPPLRSLLAESIASGSPLVASACAEGLPRVFAPRARAVPAAQQQGYGWDDAATDLAGLLRAATDAARLELAVNAVGRLLEALAAARASGLSEALHEPPPFGGPRSARPHPFFVAAAQEGAWTPLISEVKRLLAAAPDAAAVRVMLEPFIGSVLLPTPENPLVSVDATFLWLRELVHALLHQARKRDSTGDHATAKYLFESAWSALRKAPLTSGGVGERWTYLTADSLVRAVVDSRSPGSPLLAYAPVLFTDVLSVACDVRAQGGVLSRCLELLAELHRAWGAGGAQDGAQDAAKPAGIPNGAAETAVVGLSFLLWTSCSAGESRIITGLLGQVVRQSGVTGYYAALAYLPVLSALPELRDEVVAETLVAIEEAASKPAACAGQPNGTPGTLSSLATTAAHIVRLRDEDITQVPDALSRLSPSWRQLFNSALLLDTVESTRTRALTALFGHLGDPDQEAMRVLPVLLRVLRRDAAPAIRLAVLTKGLPAVGAADAFSGSRVVPIAVELTKKPAAGLASAGTRALVGIWKLQPRAWPALRECLTGWVRQRKARDSGHERRKLSPLGKSGVAAEIAAVTAMRDICVSKAAEHGDQLVPLLVSSLQYICLSKVGRAIALEALNLCVAAGVLEPRAGKFPVCFFLASFFFFFFFFFWVPRAVLREGGG</sequence>
<name>A0A8H7ZPJ5_9FUNG</name>
<feature type="transmembrane region" description="Helical" evidence="1">
    <location>
        <begin position="673"/>
        <end position="692"/>
    </location>
</feature>
<proteinExistence type="predicted"/>
<dbReference type="PANTHER" id="PTHR16212">
    <property type="entry name" value="FOCADHESIN FAMILY MEMBER"/>
    <property type="match status" value="1"/>
</dbReference>
<dbReference type="EMBL" id="JAEFCI010011022">
    <property type="protein sequence ID" value="KAG5456870.1"/>
    <property type="molecule type" value="Genomic_DNA"/>
</dbReference>
<dbReference type="AlphaFoldDB" id="A0A8H7ZPJ5"/>
<accession>A0A8H7ZPJ5</accession>
<keyword evidence="1" id="KW-1133">Transmembrane helix</keyword>
<keyword evidence="1" id="KW-0472">Membrane</keyword>
<dbReference type="InterPro" id="IPR045163">
    <property type="entry name" value="Focadhesin/RST1"/>
</dbReference>
<evidence type="ECO:0000313" key="3">
    <source>
        <dbReference type="Proteomes" id="UP000673691"/>
    </source>
</evidence>
<dbReference type="GO" id="GO:0060147">
    <property type="term" value="P:regulation of post-transcriptional gene silencing"/>
    <property type="evidence" value="ECO:0007669"/>
    <property type="project" value="InterPro"/>
</dbReference>
<evidence type="ECO:0000313" key="2">
    <source>
        <dbReference type="EMBL" id="KAG5456870.1"/>
    </source>
</evidence>
<organism evidence="2 3">
    <name type="scientific">Olpidium bornovanus</name>
    <dbReference type="NCBI Taxonomy" id="278681"/>
    <lineage>
        <taxon>Eukaryota</taxon>
        <taxon>Fungi</taxon>
        <taxon>Fungi incertae sedis</taxon>
        <taxon>Olpidiomycota</taxon>
        <taxon>Olpidiomycotina</taxon>
        <taxon>Olpidiomycetes</taxon>
        <taxon>Olpidiales</taxon>
        <taxon>Olpidiaceae</taxon>
        <taxon>Olpidium</taxon>
    </lineage>
</organism>
<gene>
    <name evidence="2" type="ORF">BJ554DRAFT_3260</name>
</gene>
<evidence type="ECO:0008006" key="4">
    <source>
        <dbReference type="Google" id="ProtNLM"/>
    </source>
</evidence>
<reference evidence="2 3" key="1">
    <citation type="journal article" name="Sci. Rep.">
        <title>Genome-scale phylogenetic analyses confirm Olpidium as the closest living zoosporic fungus to the non-flagellated, terrestrial fungi.</title>
        <authorList>
            <person name="Chang Y."/>
            <person name="Rochon D."/>
            <person name="Sekimoto S."/>
            <person name="Wang Y."/>
            <person name="Chovatia M."/>
            <person name="Sandor L."/>
            <person name="Salamov A."/>
            <person name="Grigoriev I.V."/>
            <person name="Stajich J.E."/>
            <person name="Spatafora J.W."/>
        </authorList>
    </citation>
    <scope>NUCLEOTIDE SEQUENCE [LARGE SCALE GENOMIC DNA]</scope>
    <source>
        <strain evidence="2">S191</strain>
    </source>
</reference>
<keyword evidence="3" id="KW-1185">Reference proteome</keyword>
<dbReference type="Proteomes" id="UP000673691">
    <property type="component" value="Unassembled WGS sequence"/>
</dbReference>
<evidence type="ECO:0000256" key="1">
    <source>
        <dbReference type="SAM" id="Phobius"/>
    </source>
</evidence>
<keyword evidence="1" id="KW-0812">Transmembrane</keyword>